<dbReference type="Proteomes" id="UP000748752">
    <property type="component" value="Unassembled WGS sequence"/>
</dbReference>
<comment type="caution">
    <text evidence="2">The sequence shown here is derived from an EMBL/GenBank/DDBJ whole genome shotgun (WGS) entry which is preliminary data.</text>
</comment>
<evidence type="ECO:0000259" key="1">
    <source>
        <dbReference type="Pfam" id="PF05368"/>
    </source>
</evidence>
<gene>
    <name evidence="2" type="ORF">CKO31_11165</name>
</gene>
<dbReference type="PANTHER" id="PTHR43162:SF1">
    <property type="entry name" value="PRESTALK A DIFFERENTIATION PROTEIN A"/>
    <property type="match status" value="1"/>
</dbReference>
<dbReference type="RefSeq" id="WP_200237279.1">
    <property type="nucleotide sequence ID" value="NZ_NRRV01000024.1"/>
</dbReference>
<proteinExistence type="predicted"/>
<sequence length="284" mass="30528">MTTQTNIANSNDLVLVLGATGKTGRRIVSSLKTLGVPVRPGSRSASPAFDWNNAANWDECLEGVTKIYINYAPDLAMPGATDTISELVRRARSADVKHLVLLSGRGEAEAQACEAIIQHSGIDWTIVRASWFNQNFSEGAFIDMVQAGQITLPDVSTPEPFVDVDDIAAVAVVALTQPGHAGELYEVTGPRLLTLAEVAAELSQATGRTIQYRPVTHDAFVQGVADAGAPQDVLWMLDYLFATVLDGRNAYLTDGVQRALGREPKDFADYAREIAATEIWKAAA</sequence>
<accession>A0ABS1CHV6</accession>
<protein>
    <submittedName>
        <fullName evidence="2">NmrA family transcriptional regulator</fullName>
    </submittedName>
</protein>
<name>A0ABS1CHV6_9GAMM</name>
<organism evidence="2 3">
    <name type="scientific">Thiohalocapsa halophila</name>
    <dbReference type="NCBI Taxonomy" id="69359"/>
    <lineage>
        <taxon>Bacteria</taxon>
        <taxon>Pseudomonadati</taxon>
        <taxon>Pseudomonadota</taxon>
        <taxon>Gammaproteobacteria</taxon>
        <taxon>Chromatiales</taxon>
        <taxon>Chromatiaceae</taxon>
        <taxon>Thiohalocapsa</taxon>
    </lineage>
</organism>
<dbReference type="InterPro" id="IPR051604">
    <property type="entry name" value="Ergot_Alk_Oxidoreductase"/>
</dbReference>
<feature type="domain" description="NmrA-like" evidence="1">
    <location>
        <begin position="12"/>
        <end position="232"/>
    </location>
</feature>
<dbReference type="InterPro" id="IPR036291">
    <property type="entry name" value="NAD(P)-bd_dom_sf"/>
</dbReference>
<dbReference type="EMBL" id="NRRV01000024">
    <property type="protein sequence ID" value="MBK1631288.1"/>
    <property type="molecule type" value="Genomic_DNA"/>
</dbReference>
<dbReference type="InterPro" id="IPR008030">
    <property type="entry name" value="NmrA-like"/>
</dbReference>
<dbReference type="SUPFAM" id="SSF51735">
    <property type="entry name" value="NAD(P)-binding Rossmann-fold domains"/>
    <property type="match status" value="1"/>
</dbReference>
<dbReference type="Gene3D" id="3.40.50.720">
    <property type="entry name" value="NAD(P)-binding Rossmann-like Domain"/>
    <property type="match status" value="1"/>
</dbReference>
<dbReference type="PANTHER" id="PTHR43162">
    <property type="match status" value="1"/>
</dbReference>
<dbReference type="Gene3D" id="3.90.25.10">
    <property type="entry name" value="UDP-galactose 4-epimerase, domain 1"/>
    <property type="match status" value="1"/>
</dbReference>
<evidence type="ECO:0000313" key="3">
    <source>
        <dbReference type="Proteomes" id="UP000748752"/>
    </source>
</evidence>
<dbReference type="Pfam" id="PF05368">
    <property type="entry name" value="NmrA"/>
    <property type="match status" value="1"/>
</dbReference>
<reference evidence="2 3" key="1">
    <citation type="journal article" date="2020" name="Microorganisms">
        <title>Osmotic Adaptation and Compatible Solute Biosynthesis of Phototrophic Bacteria as Revealed from Genome Analyses.</title>
        <authorList>
            <person name="Imhoff J.F."/>
            <person name="Rahn T."/>
            <person name="Kunzel S."/>
            <person name="Keller A."/>
            <person name="Neulinger S.C."/>
        </authorList>
    </citation>
    <scope>NUCLEOTIDE SEQUENCE [LARGE SCALE GENOMIC DNA]</scope>
    <source>
        <strain evidence="2 3">DSM 6210</strain>
    </source>
</reference>
<keyword evidence="3" id="KW-1185">Reference proteome</keyword>
<evidence type="ECO:0000313" key="2">
    <source>
        <dbReference type="EMBL" id="MBK1631288.1"/>
    </source>
</evidence>